<keyword evidence="2" id="KW-0732">Signal</keyword>
<feature type="signal peptide" evidence="2">
    <location>
        <begin position="1"/>
        <end position="15"/>
    </location>
</feature>
<dbReference type="PANTHER" id="PTHR33591:SF2">
    <property type="entry name" value="BETA-CAROTENE ISOMERASE D27"/>
    <property type="match status" value="1"/>
</dbReference>
<dbReference type="InterPro" id="IPR038938">
    <property type="entry name" value="D27-like"/>
</dbReference>
<evidence type="ECO:0000256" key="2">
    <source>
        <dbReference type="SAM" id="SignalP"/>
    </source>
</evidence>
<gene>
    <name evidence="4" type="ORF">Cvel_18009</name>
</gene>
<protein>
    <recommendedName>
        <fullName evidence="3">Beta-carotene isomerase D27-like C-terminal domain-containing protein</fullName>
    </recommendedName>
</protein>
<feature type="region of interest" description="Disordered" evidence="1">
    <location>
        <begin position="250"/>
        <end position="289"/>
    </location>
</feature>
<feature type="compositionally biased region" description="Low complexity" evidence="1">
    <location>
        <begin position="260"/>
        <end position="276"/>
    </location>
</feature>
<evidence type="ECO:0000313" key="4">
    <source>
        <dbReference type="EMBL" id="CEM15953.1"/>
    </source>
</evidence>
<dbReference type="VEuPathDB" id="CryptoDB:Cvel_18009"/>
<feature type="region of interest" description="Disordered" evidence="1">
    <location>
        <begin position="303"/>
        <end position="327"/>
    </location>
</feature>
<feature type="compositionally biased region" description="Basic and acidic residues" evidence="1">
    <location>
        <begin position="152"/>
        <end position="176"/>
    </location>
</feature>
<organism evidence="4">
    <name type="scientific">Chromera velia CCMP2878</name>
    <dbReference type="NCBI Taxonomy" id="1169474"/>
    <lineage>
        <taxon>Eukaryota</taxon>
        <taxon>Sar</taxon>
        <taxon>Alveolata</taxon>
        <taxon>Colpodellida</taxon>
        <taxon>Chromeraceae</taxon>
        <taxon>Chromera</taxon>
    </lineage>
</organism>
<dbReference type="AlphaFoldDB" id="A0A0G4FPL7"/>
<feature type="chain" id="PRO_5012497813" description="Beta-carotene isomerase D27-like C-terminal domain-containing protein" evidence="2">
    <location>
        <begin position="16"/>
        <end position="419"/>
    </location>
</feature>
<accession>A0A0G4FPL7</accession>
<dbReference type="Pfam" id="PF13225">
    <property type="entry name" value="D27-like_C"/>
    <property type="match status" value="1"/>
</dbReference>
<feature type="domain" description="Beta-carotene isomerase D27-like C-terminal" evidence="3">
    <location>
        <begin position="329"/>
        <end position="393"/>
    </location>
</feature>
<name>A0A0G4FPL7_9ALVE</name>
<reference evidence="4" key="1">
    <citation type="submission" date="2014-11" db="EMBL/GenBank/DDBJ databases">
        <authorList>
            <person name="Otto D Thomas"/>
            <person name="Naeem Raeece"/>
        </authorList>
    </citation>
    <scope>NUCLEOTIDE SEQUENCE</scope>
</reference>
<evidence type="ECO:0000256" key="1">
    <source>
        <dbReference type="SAM" id="MobiDB-lite"/>
    </source>
</evidence>
<dbReference type="GO" id="GO:0005506">
    <property type="term" value="F:iron ion binding"/>
    <property type="evidence" value="ECO:0007669"/>
    <property type="project" value="InterPro"/>
</dbReference>
<dbReference type="EMBL" id="CDMZ01000517">
    <property type="protein sequence ID" value="CEM15953.1"/>
    <property type="molecule type" value="Genomic_DNA"/>
</dbReference>
<dbReference type="InterPro" id="IPR025114">
    <property type="entry name" value="D27-like_C"/>
</dbReference>
<feature type="compositionally biased region" description="Low complexity" evidence="1">
    <location>
        <begin position="140"/>
        <end position="151"/>
    </location>
</feature>
<dbReference type="PANTHER" id="PTHR33591">
    <property type="entry name" value="BETA-CAROTENE ISOMERASE D27"/>
    <property type="match status" value="1"/>
</dbReference>
<feature type="region of interest" description="Disordered" evidence="1">
    <location>
        <begin position="138"/>
        <end position="177"/>
    </location>
</feature>
<proteinExistence type="predicted"/>
<evidence type="ECO:0000259" key="3">
    <source>
        <dbReference type="Pfam" id="PF13225"/>
    </source>
</evidence>
<sequence length="419" mass="45783">MLGFILLFIVSLSSGDGFRSLLQCSTRGAMVQRGRRRHETASPLDALFHPPCHPAGHSVLQRGLSSTLRSIPSTRETAREELERRHRTNQPVSGLQLLFDPLFEFVFRRKLAEAAGGQDDPDPSFKGIMNLCRRILRQHPPSSSLPSGPSSRLREREKQSKEEEDDEGRRQQKELPEASAKSLSVLVGLFPPVIAFLFKLWISQPFPFFSARMNAAVTQACTRWLMGDSEVFDVSAEDLQIPLKRLEQRHAEEGRAPDCSSPAPSLSPSSGVEAVSPSPPSPPLVLKTDGRTCSGVAALDLKGRGRRDKSPGGDGGAEGGETAVSEGAGRGRGLLVRRCKFLEESGCVSVCVNLCKRPTEAFFKDTLGLDVWMRPDYSDLSCTFLFGVAPPDPAEDDAFDSTCFQHCSLATAAVRAVQY</sequence>